<evidence type="ECO:0000256" key="3">
    <source>
        <dbReference type="ARBA" id="ARBA00023002"/>
    </source>
</evidence>
<sequence>MEKRVAIVGAGLSGLVACKYVVGKGLDPVVFEADERIGGVWGHSLDSTKLQTVRQSYQFSDFPWPPSVKDLYPSHSQVLEYLESYARHFGIYPHIKFNSKVTTIDYVGECYEEIESWHFWSGTGTPFASKGKWHITVQDVKTCTVETYEAEFVILCIGQFSGLPNIPELPPNEGPQIFNGKVIHSMDYGAMDRLKAKELVKNKRVTIVGSRKSAADLAAYCADINGFIHKPDETFMLGLLATLLSPLRWGTSKFVEYYLRWKFPLNKYGMVPKYSFFHGAMSCQLALLAENFFSKVEQGSIVIKNSPSFSFFPEGLIIHGDGESKPLKSDIVIYATGFRGEEKLRSIFASPIFQHCLMGSSNSTSILTLYREYIHTVNFRSEKRMGSRNTRGKHKVAEHKRDGKGSKNVGKLHQTKLWPAQWLEAWWPTSDDEFAFVVEDDLELSPLYYKYLRALILNYYYNASNFSPFVYGASLQRPRFVPGKHGNKMLLDSTSGVFLYQLVGTWGQLLFPKPWKEFRLWYDEHKAKEMKPFLEGMVTTGWYKKMGERIWTPWFIKFIHSRGYFNIYTKFLDEKSLSVSHRDVGVNYGKTAGPDSQLLDVNSFDSTFMEMKSLSTLKWYDFCFREVIPGRVVRNLNDLGSILPSVQTKELVVLVSLFGVPEAVTRNLLCHFERLDIRNYIFIGPATDFLFDLARRGHPVIDADQFLSNIRAYKSMGIQESKARFMRDVLSKAYVVKKSSEFSYNTLVVDGNMVFLSNDLFLESIDSTYNFYAGESLDFFFVKNSPSAHKALSDHFLYDFAAMVDKTSLPGQSRNFASEMTKLLEQKGVRVKRIDEKSFVMKIGNQNRNQTLETNRKVVHWSTGFEIGSIREQLQELSLWVLDNDFSCTAVVCHKS</sequence>
<dbReference type="EMBL" id="AWUE01012825">
    <property type="protein sequence ID" value="OMP08264.1"/>
    <property type="molecule type" value="Genomic_DNA"/>
</dbReference>
<dbReference type="InterPro" id="IPR020946">
    <property type="entry name" value="Flavin_mOase-like"/>
</dbReference>
<dbReference type="GO" id="GO:0004499">
    <property type="term" value="F:N,N-dimethylaniline monooxygenase activity"/>
    <property type="evidence" value="ECO:0007669"/>
    <property type="project" value="InterPro"/>
</dbReference>
<keyword evidence="4 6" id="KW-0503">Monooxygenase</keyword>
<name>A0A1R3KMH0_9ROSI</name>
<dbReference type="GO" id="GO:0050661">
    <property type="term" value="F:NADP binding"/>
    <property type="evidence" value="ECO:0007669"/>
    <property type="project" value="InterPro"/>
</dbReference>
<keyword evidence="2 4" id="KW-0274">FAD</keyword>
<feature type="region of interest" description="Disordered" evidence="5">
    <location>
        <begin position="388"/>
        <end position="407"/>
    </location>
</feature>
<dbReference type="OrthoDB" id="2020070at2759"/>
<evidence type="ECO:0000313" key="7">
    <source>
        <dbReference type="Proteomes" id="UP000187203"/>
    </source>
</evidence>
<dbReference type="STRING" id="93759.A0A1R3KMH0"/>
<keyword evidence="1 4" id="KW-0285">Flavoprotein</keyword>
<comment type="similarity">
    <text evidence="4">Belongs to the FMO family.</text>
</comment>
<keyword evidence="7" id="KW-1185">Reference proteome</keyword>
<dbReference type="AlphaFoldDB" id="A0A1R3KMH0"/>
<keyword evidence="3 4" id="KW-0560">Oxidoreductase</keyword>
<gene>
    <name evidence="6" type="ORF">COLO4_06626</name>
</gene>
<evidence type="ECO:0000256" key="1">
    <source>
        <dbReference type="ARBA" id="ARBA00022630"/>
    </source>
</evidence>
<dbReference type="Gene3D" id="3.50.50.60">
    <property type="entry name" value="FAD/NAD(P)-binding domain"/>
    <property type="match status" value="1"/>
</dbReference>
<comment type="caution">
    <text evidence="6">The sequence shown here is derived from an EMBL/GenBank/DDBJ whole genome shotgun (WGS) entry which is preliminary data.</text>
</comment>
<evidence type="ECO:0000313" key="6">
    <source>
        <dbReference type="EMBL" id="OMP08264.1"/>
    </source>
</evidence>
<dbReference type="InterPro" id="IPR036188">
    <property type="entry name" value="FAD/NAD-bd_sf"/>
</dbReference>
<dbReference type="EC" id="1.-.-.-" evidence="4"/>
<dbReference type="Pfam" id="PF00743">
    <property type="entry name" value="FMO-like"/>
    <property type="match status" value="1"/>
</dbReference>
<evidence type="ECO:0000256" key="4">
    <source>
        <dbReference type="RuleBase" id="RU361177"/>
    </source>
</evidence>
<protein>
    <recommendedName>
        <fullName evidence="4">Flavin-containing monooxygenase</fullName>
        <ecNumber evidence="4">1.-.-.-</ecNumber>
    </recommendedName>
</protein>
<organism evidence="6 7">
    <name type="scientific">Corchorus olitorius</name>
    <dbReference type="NCBI Taxonomy" id="93759"/>
    <lineage>
        <taxon>Eukaryota</taxon>
        <taxon>Viridiplantae</taxon>
        <taxon>Streptophyta</taxon>
        <taxon>Embryophyta</taxon>
        <taxon>Tracheophyta</taxon>
        <taxon>Spermatophyta</taxon>
        <taxon>Magnoliopsida</taxon>
        <taxon>eudicotyledons</taxon>
        <taxon>Gunneridae</taxon>
        <taxon>Pentapetalae</taxon>
        <taxon>rosids</taxon>
        <taxon>malvids</taxon>
        <taxon>Malvales</taxon>
        <taxon>Malvaceae</taxon>
        <taxon>Grewioideae</taxon>
        <taxon>Apeibeae</taxon>
        <taxon>Corchorus</taxon>
    </lineage>
</organism>
<accession>A0A1R3KMH0</accession>
<dbReference type="PANTHER" id="PTHR33604:SF3">
    <property type="entry name" value="OSJNBA0004B13.7 PROTEIN"/>
    <property type="match status" value="1"/>
</dbReference>
<dbReference type="SUPFAM" id="SSF51905">
    <property type="entry name" value="FAD/NAD(P)-binding domain"/>
    <property type="match status" value="1"/>
</dbReference>
<dbReference type="Proteomes" id="UP000187203">
    <property type="component" value="Unassembled WGS sequence"/>
</dbReference>
<evidence type="ECO:0000256" key="2">
    <source>
        <dbReference type="ARBA" id="ARBA00022827"/>
    </source>
</evidence>
<dbReference type="GO" id="GO:0050660">
    <property type="term" value="F:flavin adenine dinucleotide binding"/>
    <property type="evidence" value="ECO:0007669"/>
    <property type="project" value="InterPro"/>
</dbReference>
<evidence type="ECO:0000256" key="5">
    <source>
        <dbReference type="SAM" id="MobiDB-lite"/>
    </source>
</evidence>
<dbReference type="PANTHER" id="PTHR33604">
    <property type="entry name" value="OSJNBA0004B13.7 PROTEIN"/>
    <property type="match status" value="1"/>
</dbReference>
<dbReference type="FunFam" id="3.50.50.60:FF:000403">
    <property type="entry name" value="Flavin-containing monooxygenase"/>
    <property type="match status" value="1"/>
</dbReference>
<dbReference type="PROSITE" id="PS51257">
    <property type="entry name" value="PROKAR_LIPOPROTEIN"/>
    <property type="match status" value="1"/>
</dbReference>
<comment type="cofactor">
    <cofactor evidence="4">
        <name>FAD</name>
        <dbReference type="ChEBI" id="CHEBI:57692"/>
    </cofactor>
</comment>
<reference evidence="7" key="1">
    <citation type="submission" date="2013-09" db="EMBL/GenBank/DDBJ databases">
        <title>Corchorus olitorius genome sequencing.</title>
        <authorList>
            <person name="Alam M."/>
            <person name="Haque M.S."/>
            <person name="Islam M.S."/>
            <person name="Emdad E.M."/>
            <person name="Islam M.M."/>
            <person name="Ahmed B."/>
            <person name="Halim A."/>
            <person name="Hossen Q.M.M."/>
            <person name="Hossain M.Z."/>
            <person name="Ahmed R."/>
            <person name="Khan M.M."/>
            <person name="Islam R."/>
            <person name="Rashid M.M."/>
            <person name="Khan S.A."/>
            <person name="Rahman M.S."/>
            <person name="Alam M."/>
            <person name="Yahiya A.S."/>
            <person name="Khan M.S."/>
            <person name="Azam M.S."/>
            <person name="Haque T."/>
            <person name="Lashkar M.Z.H."/>
            <person name="Akhand A.I."/>
            <person name="Morshed G."/>
            <person name="Roy S."/>
            <person name="Uddin K.S."/>
            <person name="Rabeya T."/>
            <person name="Hossain A.S."/>
            <person name="Chowdhury A."/>
            <person name="Snigdha A.R."/>
            <person name="Mortoza M.S."/>
            <person name="Matin S.A."/>
            <person name="Hoque S.M.E."/>
            <person name="Islam M.K."/>
            <person name="Roy D.K."/>
            <person name="Haider R."/>
            <person name="Moosa M.M."/>
            <person name="Elias S.M."/>
            <person name="Hasan A.M."/>
            <person name="Jahan S."/>
            <person name="Shafiuddin M."/>
            <person name="Mahmood N."/>
            <person name="Shommy N.S."/>
        </authorList>
    </citation>
    <scope>NUCLEOTIDE SEQUENCE [LARGE SCALE GENOMIC DNA]</scope>
    <source>
        <strain evidence="7">cv. O-4</strain>
    </source>
</reference>
<proteinExistence type="inferred from homology"/>